<evidence type="ECO:0000256" key="1">
    <source>
        <dbReference type="SAM" id="MobiDB-lite"/>
    </source>
</evidence>
<comment type="caution">
    <text evidence="2">The sequence shown here is derived from an EMBL/GenBank/DDBJ whole genome shotgun (WGS) entry which is preliminary data.</text>
</comment>
<evidence type="ECO:0000313" key="3">
    <source>
        <dbReference type="Proteomes" id="UP001152300"/>
    </source>
</evidence>
<name>A0A9X0AF82_9HELO</name>
<proteinExistence type="predicted"/>
<organism evidence="2 3">
    <name type="scientific">Sclerotinia nivalis</name>
    <dbReference type="NCBI Taxonomy" id="352851"/>
    <lineage>
        <taxon>Eukaryota</taxon>
        <taxon>Fungi</taxon>
        <taxon>Dikarya</taxon>
        <taxon>Ascomycota</taxon>
        <taxon>Pezizomycotina</taxon>
        <taxon>Leotiomycetes</taxon>
        <taxon>Helotiales</taxon>
        <taxon>Sclerotiniaceae</taxon>
        <taxon>Sclerotinia</taxon>
    </lineage>
</organism>
<feature type="region of interest" description="Disordered" evidence="1">
    <location>
        <begin position="1"/>
        <end position="164"/>
    </location>
</feature>
<feature type="compositionally biased region" description="Basic and acidic residues" evidence="1">
    <location>
        <begin position="117"/>
        <end position="136"/>
    </location>
</feature>
<evidence type="ECO:0000313" key="2">
    <source>
        <dbReference type="EMBL" id="KAJ8059788.1"/>
    </source>
</evidence>
<keyword evidence="3" id="KW-1185">Reference proteome</keyword>
<gene>
    <name evidence="2" type="ORF">OCU04_011420</name>
</gene>
<accession>A0A9X0AF82</accession>
<reference evidence="2" key="1">
    <citation type="submission" date="2022-11" db="EMBL/GenBank/DDBJ databases">
        <title>Genome Resource of Sclerotinia nivalis Strain SnTB1, a Plant Pathogen Isolated from American Ginseng.</title>
        <authorList>
            <person name="Fan S."/>
        </authorList>
    </citation>
    <scope>NUCLEOTIDE SEQUENCE</scope>
    <source>
        <strain evidence="2">SnTB1</strain>
    </source>
</reference>
<feature type="compositionally biased region" description="Low complexity" evidence="1">
    <location>
        <begin position="18"/>
        <end position="30"/>
    </location>
</feature>
<dbReference type="EMBL" id="JAPEIS010000014">
    <property type="protein sequence ID" value="KAJ8059788.1"/>
    <property type="molecule type" value="Genomic_DNA"/>
</dbReference>
<dbReference type="Proteomes" id="UP001152300">
    <property type="component" value="Unassembled WGS sequence"/>
</dbReference>
<protein>
    <submittedName>
        <fullName evidence="2">Uncharacterized protein</fullName>
    </submittedName>
</protein>
<dbReference type="AlphaFoldDB" id="A0A9X0AF82"/>
<sequence length="164" mass="18392">MGHHRKESSGSTPEHRSNSTSSMTTSESSSKPFLKAMTPVSKKESYTGFDEYDSYPSAGDTSDEEILHFPTKPNTPKDKELLQRPRVRISAKQSLANKVSHGQKPGVTYKESPLQAKPERGHYKKPETHETDESSSYRRPRPINSRTSHNISHDLAPQSSSRPE</sequence>